<dbReference type="Gene3D" id="3.30.360.10">
    <property type="entry name" value="Dihydrodipicolinate Reductase, domain 2"/>
    <property type="match status" value="1"/>
</dbReference>
<dbReference type="Gene3D" id="3.40.50.720">
    <property type="entry name" value="NAD(P)-binding Rossmann-like Domain"/>
    <property type="match status" value="1"/>
</dbReference>
<evidence type="ECO:0000256" key="2">
    <source>
        <dbReference type="ARBA" id="ARBA00023002"/>
    </source>
</evidence>
<feature type="domain" description="Gfo/Idh/MocA-like oxidoreductase N-terminal" evidence="3">
    <location>
        <begin position="1"/>
        <end position="116"/>
    </location>
</feature>
<dbReference type="Pfam" id="PF01408">
    <property type="entry name" value="GFO_IDH_MocA"/>
    <property type="match status" value="1"/>
</dbReference>
<comment type="similarity">
    <text evidence="1">Belongs to the Gfo/Idh/MocA family.</text>
</comment>
<dbReference type="GO" id="GO:0016491">
    <property type="term" value="F:oxidoreductase activity"/>
    <property type="evidence" value="ECO:0007669"/>
    <property type="project" value="UniProtKB-KW"/>
</dbReference>
<evidence type="ECO:0000313" key="6">
    <source>
        <dbReference type="Proteomes" id="UP000824229"/>
    </source>
</evidence>
<accession>A0A9E2NKR6</accession>
<evidence type="ECO:0000256" key="1">
    <source>
        <dbReference type="ARBA" id="ARBA00010928"/>
    </source>
</evidence>
<feature type="domain" description="GFO/IDH/MocA-like oxidoreductase" evidence="4">
    <location>
        <begin position="132"/>
        <end position="242"/>
    </location>
</feature>
<sequence>MKIGILGAGKIASIMAQTIGKMENATCYAVASRDEARAKGFADTYGFEKAYGSYEALVKDEEVELIYIATPHSHHYEHARLCIEHGKAVLCEKAFTRNAKEAKELLALAKEKGVFITEAIWTRFMPSRKIINDLLASDIIGRPMTLTANLGYTIAHKERIAEPALAGGALLDIGLYPLNFAMMVFGSDFDEITSTAILSEKGVDLQNSITLSYKTGEMAVLNSTTLALSDRQGIISGDKGYMVIENINNCERIRIFNTERQEIKCVEVPKQITGYEYEVEAAIKAIQAGKLECEEMPHQETIRVMEIMDSLRKEWGVRYPGEAF</sequence>
<dbReference type="PANTHER" id="PTHR22604">
    <property type="entry name" value="OXIDOREDUCTASES"/>
    <property type="match status" value="1"/>
</dbReference>
<proteinExistence type="inferred from homology"/>
<evidence type="ECO:0000313" key="5">
    <source>
        <dbReference type="EMBL" id="MBU3804095.1"/>
    </source>
</evidence>
<keyword evidence="2" id="KW-0560">Oxidoreductase</keyword>
<dbReference type="Pfam" id="PF22725">
    <property type="entry name" value="GFO_IDH_MocA_C3"/>
    <property type="match status" value="1"/>
</dbReference>
<evidence type="ECO:0000259" key="3">
    <source>
        <dbReference type="Pfam" id="PF01408"/>
    </source>
</evidence>
<dbReference type="InterPro" id="IPR000683">
    <property type="entry name" value="Gfo/Idh/MocA-like_OxRdtase_N"/>
</dbReference>
<evidence type="ECO:0000259" key="4">
    <source>
        <dbReference type="Pfam" id="PF22725"/>
    </source>
</evidence>
<dbReference type="GO" id="GO:0000166">
    <property type="term" value="F:nucleotide binding"/>
    <property type="evidence" value="ECO:0007669"/>
    <property type="project" value="InterPro"/>
</dbReference>
<dbReference type="PANTHER" id="PTHR22604:SF105">
    <property type="entry name" value="TRANS-1,2-DIHYDROBENZENE-1,2-DIOL DEHYDROGENASE"/>
    <property type="match status" value="1"/>
</dbReference>
<dbReference type="Proteomes" id="UP000824229">
    <property type="component" value="Unassembled WGS sequence"/>
</dbReference>
<comment type="caution">
    <text evidence="5">The sequence shown here is derived from an EMBL/GenBank/DDBJ whole genome shotgun (WGS) entry which is preliminary data.</text>
</comment>
<protein>
    <submittedName>
        <fullName evidence="5">Gfo/Idh/MocA family oxidoreductase</fullName>
    </submittedName>
</protein>
<dbReference type="InterPro" id="IPR050984">
    <property type="entry name" value="Gfo/Idh/MocA_domain"/>
</dbReference>
<name>A0A9E2NKR6_9FIRM</name>
<reference evidence="5" key="2">
    <citation type="submission" date="2021-04" db="EMBL/GenBank/DDBJ databases">
        <authorList>
            <person name="Gilroy R."/>
        </authorList>
    </citation>
    <scope>NUCLEOTIDE SEQUENCE</scope>
    <source>
        <strain evidence="5">B5-657</strain>
    </source>
</reference>
<dbReference type="EMBL" id="JAHLFQ010000109">
    <property type="protein sequence ID" value="MBU3804095.1"/>
    <property type="molecule type" value="Genomic_DNA"/>
</dbReference>
<dbReference type="SUPFAM" id="SSF55347">
    <property type="entry name" value="Glyceraldehyde-3-phosphate dehydrogenase-like, C-terminal domain"/>
    <property type="match status" value="1"/>
</dbReference>
<gene>
    <name evidence="5" type="ORF">H9872_04980</name>
</gene>
<dbReference type="AlphaFoldDB" id="A0A9E2NKR6"/>
<reference evidence="5" key="1">
    <citation type="journal article" date="2021" name="PeerJ">
        <title>Extensive microbial diversity within the chicken gut microbiome revealed by metagenomics and culture.</title>
        <authorList>
            <person name="Gilroy R."/>
            <person name="Ravi A."/>
            <person name="Getino M."/>
            <person name="Pursley I."/>
            <person name="Horton D.L."/>
            <person name="Alikhan N.F."/>
            <person name="Baker D."/>
            <person name="Gharbi K."/>
            <person name="Hall N."/>
            <person name="Watson M."/>
            <person name="Adriaenssens E.M."/>
            <person name="Foster-Nyarko E."/>
            <person name="Jarju S."/>
            <person name="Secka A."/>
            <person name="Antonio M."/>
            <person name="Oren A."/>
            <person name="Chaudhuri R.R."/>
            <person name="La Ragione R."/>
            <person name="Hildebrand F."/>
            <person name="Pallen M.J."/>
        </authorList>
    </citation>
    <scope>NUCLEOTIDE SEQUENCE</scope>
    <source>
        <strain evidence="5">B5-657</strain>
    </source>
</reference>
<dbReference type="InterPro" id="IPR055170">
    <property type="entry name" value="GFO_IDH_MocA-like_dom"/>
</dbReference>
<dbReference type="SUPFAM" id="SSF51735">
    <property type="entry name" value="NAD(P)-binding Rossmann-fold domains"/>
    <property type="match status" value="1"/>
</dbReference>
<organism evidence="5 6">
    <name type="scientific">Candidatus Cellulosilyticum pullistercoris</name>
    <dbReference type="NCBI Taxonomy" id="2838521"/>
    <lineage>
        <taxon>Bacteria</taxon>
        <taxon>Bacillati</taxon>
        <taxon>Bacillota</taxon>
        <taxon>Clostridia</taxon>
        <taxon>Lachnospirales</taxon>
        <taxon>Cellulosilyticaceae</taxon>
        <taxon>Cellulosilyticum</taxon>
    </lineage>
</organism>
<dbReference type="InterPro" id="IPR036291">
    <property type="entry name" value="NAD(P)-bd_dom_sf"/>
</dbReference>